<dbReference type="Gene3D" id="3.40.50.880">
    <property type="match status" value="1"/>
</dbReference>
<reference evidence="3" key="1">
    <citation type="journal article" date="2020" name="BMC Genomics">
        <title>Correction to: Identification and distribution of gene clusters required for synthesis of sphingolipid metabolism inhibitors in diverse species of the filamentous fungus Fusarium.</title>
        <authorList>
            <person name="Kim H.S."/>
            <person name="Lohmar J.M."/>
            <person name="Busman M."/>
            <person name="Brown D.W."/>
            <person name="Naumann T.A."/>
            <person name="Divon H.H."/>
            <person name="Lysoe E."/>
            <person name="Uhlig S."/>
            <person name="Proctor R.H."/>
        </authorList>
    </citation>
    <scope>NUCLEOTIDE SEQUENCE</scope>
    <source>
        <strain evidence="3">NRRL 22465</strain>
    </source>
</reference>
<keyword evidence="4" id="KW-1185">Reference proteome</keyword>
<reference evidence="3" key="2">
    <citation type="submission" date="2020-05" db="EMBL/GenBank/DDBJ databases">
        <authorList>
            <person name="Kim H.-S."/>
            <person name="Proctor R.H."/>
            <person name="Brown D.W."/>
        </authorList>
    </citation>
    <scope>NUCLEOTIDE SEQUENCE</scope>
    <source>
        <strain evidence="3">NRRL 22465</strain>
    </source>
</reference>
<name>A0A8H4XHM7_9HYPO</name>
<organism evidence="3 4">
    <name type="scientific">Fusarium zealandicum</name>
    <dbReference type="NCBI Taxonomy" id="1053134"/>
    <lineage>
        <taxon>Eukaryota</taxon>
        <taxon>Fungi</taxon>
        <taxon>Dikarya</taxon>
        <taxon>Ascomycota</taxon>
        <taxon>Pezizomycotina</taxon>
        <taxon>Sordariomycetes</taxon>
        <taxon>Hypocreomycetidae</taxon>
        <taxon>Hypocreales</taxon>
        <taxon>Nectriaceae</taxon>
        <taxon>Fusarium</taxon>
        <taxon>Fusarium staphyleae species complex</taxon>
    </lineage>
</organism>
<dbReference type="SUPFAM" id="SSF52317">
    <property type="entry name" value="Class I glutamine amidotransferase-like"/>
    <property type="match status" value="1"/>
</dbReference>
<feature type="domain" description="DJ-1/PfpI" evidence="2">
    <location>
        <begin position="17"/>
        <end position="166"/>
    </location>
</feature>
<evidence type="ECO:0000256" key="1">
    <source>
        <dbReference type="SAM" id="MobiDB-lite"/>
    </source>
</evidence>
<dbReference type="PANTHER" id="PTHR43130:SF3">
    <property type="entry name" value="HTH-TYPE TRANSCRIPTIONAL REGULATOR RV1931C"/>
    <property type="match status" value="1"/>
</dbReference>
<dbReference type="Pfam" id="PF01965">
    <property type="entry name" value="DJ-1_PfpI"/>
    <property type="match status" value="1"/>
</dbReference>
<proteinExistence type="predicted"/>
<dbReference type="Proteomes" id="UP000635477">
    <property type="component" value="Unassembled WGS sequence"/>
</dbReference>
<protein>
    <recommendedName>
        <fullName evidence="2">DJ-1/PfpI domain-containing protein</fullName>
    </recommendedName>
</protein>
<evidence type="ECO:0000313" key="3">
    <source>
        <dbReference type="EMBL" id="KAF4974665.1"/>
    </source>
</evidence>
<evidence type="ECO:0000259" key="2">
    <source>
        <dbReference type="Pfam" id="PF01965"/>
    </source>
</evidence>
<dbReference type="InterPro" id="IPR029062">
    <property type="entry name" value="Class_I_gatase-like"/>
</dbReference>
<dbReference type="EMBL" id="JABEYC010000723">
    <property type="protein sequence ID" value="KAF4974665.1"/>
    <property type="molecule type" value="Genomic_DNA"/>
</dbReference>
<gene>
    <name evidence="3" type="ORF">FZEAL_8465</name>
</gene>
<evidence type="ECO:0000313" key="4">
    <source>
        <dbReference type="Proteomes" id="UP000635477"/>
    </source>
</evidence>
<dbReference type="InterPro" id="IPR052158">
    <property type="entry name" value="INH-QAR"/>
</dbReference>
<accession>A0A8H4XHM7</accession>
<dbReference type="PANTHER" id="PTHR43130">
    <property type="entry name" value="ARAC-FAMILY TRANSCRIPTIONAL REGULATOR"/>
    <property type="match status" value="1"/>
</dbReference>
<comment type="caution">
    <text evidence="3">The sequence shown here is derived from an EMBL/GenBank/DDBJ whole genome shotgun (WGS) entry which is preliminary data.</text>
</comment>
<dbReference type="InterPro" id="IPR002818">
    <property type="entry name" value="DJ-1/PfpI"/>
</dbReference>
<feature type="region of interest" description="Disordered" evidence="1">
    <location>
        <begin position="200"/>
        <end position="231"/>
    </location>
</feature>
<dbReference type="AlphaFoldDB" id="A0A8H4XHM7"/>
<sequence length="295" mass="32172">MSAHKTSAVADQEPIDVLFAVHEKFDLLDFAGALEVFHTAAHDFNDPENNRAFEITVVGPEPKVLSSQGVIIGSQISYKEAHDRLEDFDLLVVVGGNSKEVVEKELEPLSLITDFSELQKRDPARERTILSVCTGALFLGKQGVLSGLSATTHPDYLTTFENICSDAATQNLQERTDVVEEARYVVNNLRFDLGDEDDNPYISRKSDSGSGRRPSTARKGSMSWKGSNTRRESITRRAAMRLGGLRVVTSGGVSSGIDAALYLVSALVDDGCALEVARVLQWTWNKGVVVDGLDV</sequence>
<dbReference type="OrthoDB" id="543156at2759"/>